<protein>
    <recommendedName>
        <fullName evidence="3">Phenol degradation protein meta</fullName>
    </recommendedName>
</protein>
<reference evidence="1 2" key="1">
    <citation type="submission" date="2024-02" db="EMBL/GenBank/DDBJ databases">
        <title>Adaptive strategies in a cosmopolitan and abundant soil bacterium.</title>
        <authorList>
            <person name="Carini P."/>
        </authorList>
    </citation>
    <scope>NUCLEOTIDE SEQUENCE [LARGE SCALE GENOMIC DNA]</scope>
    <source>
        <strain evidence="1 2">AZCC 1608</strain>
    </source>
</reference>
<dbReference type="PROSITE" id="PS51257">
    <property type="entry name" value="PROKAR_LIPOPROTEIN"/>
    <property type="match status" value="1"/>
</dbReference>
<sequence length="357" mass="37813">MTRERSQQTTSLRPRHTSAAVAIALLACLPSMSRADEGGVSYWLPGRFGSLAAVPAVPGWSMAAVYYHTTVEASGAVAAARQIQIGRIPANVAVSLGASLSAQGDLVFLNPTYTFATPVLGGQLAIGVIGLFGRSSASVDGTLTAALGPLAVTRTGFIQDSITSVGDLYPQATLKWNAGVHNFMTYLTGDVPVGAYSSTRLANLGIGHAAIDGGGGYTYFNPAAGQEFSAVAGFTYNFKNHDTNYQNGIDFHVDWGMSQFLSKQFFVGFVGYGYQQITDDFGQHPILGAFRSRVLGIGPQAGFLFPVGDMQGYLNLKAYGEFAAENRPSGWNAWLTFSISPMAPASTLTPTKHRIVK</sequence>
<dbReference type="EMBL" id="JAZHRV010000001">
    <property type="protein sequence ID" value="MEH2553833.1"/>
    <property type="molecule type" value="Genomic_DNA"/>
</dbReference>
<organism evidence="1 2">
    <name type="scientific">Bradyrhizobium algeriense</name>
    <dbReference type="NCBI Taxonomy" id="634784"/>
    <lineage>
        <taxon>Bacteria</taxon>
        <taxon>Pseudomonadati</taxon>
        <taxon>Pseudomonadota</taxon>
        <taxon>Alphaproteobacteria</taxon>
        <taxon>Hyphomicrobiales</taxon>
        <taxon>Nitrobacteraceae</taxon>
        <taxon>Bradyrhizobium</taxon>
    </lineage>
</organism>
<evidence type="ECO:0000313" key="2">
    <source>
        <dbReference type="Proteomes" id="UP001364224"/>
    </source>
</evidence>
<gene>
    <name evidence="1" type="ORF">V1286_001362</name>
</gene>
<dbReference type="Proteomes" id="UP001364224">
    <property type="component" value="Unassembled WGS sequence"/>
</dbReference>
<dbReference type="Pfam" id="PF13557">
    <property type="entry name" value="Phenol_MetA_deg"/>
    <property type="match status" value="1"/>
</dbReference>
<keyword evidence="2" id="KW-1185">Reference proteome</keyword>
<evidence type="ECO:0008006" key="3">
    <source>
        <dbReference type="Google" id="ProtNLM"/>
    </source>
</evidence>
<evidence type="ECO:0000313" key="1">
    <source>
        <dbReference type="EMBL" id="MEH2553833.1"/>
    </source>
</evidence>
<accession>A0ABU8B5N0</accession>
<dbReference type="InterPro" id="IPR025737">
    <property type="entry name" value="FApF"/>
</dbReference>
<proteinExistence type="predicted"/>
<comment type="caution">
    <text evidence="1">The sequence shown here is derived from an EMBL/GenBank/DDBJ whole genome shotgun (WGS) entry which is preliminary data.</text>
</comment>
<name>A0ABU8B5N0_9BRAD</name>